<keyword evidence="1" id="KW-0472">Membrane</keyword>
<organism evidence="2">
    <name type="scientific">Rhizophora mucronata</name>
    <name type="common">Asiatic mangrove</name>
    <dbReference type="NCBI Taxonomy" id="61149"/>
    <lineage>
        <taxon>Eukaryota</taxon>
        <taxon>Viridiplantae</taxon>
        <taxon>Streptophyta</taxon>
        <taxon>Embryophyta</taxon>
        <taxon>Tracheophyta</taxon>
        <taxon>Spermatophyta</taxon>
        <taxon>Magnoliopsida</taxon>
        <taxon>eudicotyledons</taxon>
        <taxon>Gunneridae</taxon>
        <taxon>Pentapetalae</taxon>
        <taxon>rosids</taxon>
        <taxon>fabids</taxon>
        <taxon>Malpighiales</taxon>
        <taxon>Rhizophoraceae</taxon>
        <taxon>Rhizophora</taxon>
    </lineage>
</organism>
<accession>A0A2P2PR70</accession>
<dbReference type="EMBL" id="GGEC01076655">
    <property type="protein sequence ID" value="MBX57139.1"/>
    <property type="molecule type" value="Transcribed_RNA"/>
</dbReference>
<feature type="transmembrane region" description="Helical" evidence="1">
    <location>
        <begin position="12"/>
        <end position="38"/>
    </location>
</feature>
<dbReference type="AlphaFoldDB" id="A0A2P2PR70"/>
<evidence type="ECO:0000313" key="2">
    <source>
        <dbReference type="EMBL" id="MBX57139.1"/>
    </source>
</evidence>
<dbReference type="PROSITE" id="PS51257">
    <property type="entry name" value="PROKAR_LIPOPROTEIN"/>
    <property type="match status" value="1"/>
</dbReference>
<keyword evidence="1" id="KW-1133">Transmembrane helix</keyword>
<proteinExistence type="predicted"/>
<evidence type="ECO:0000256" key="1">
    <source>
        <dbReference type="SAM" id="Phobius"/>
    </source>
</evidence>
<sequence>MNFSDRLISVYFLFNLLFYACCVGMVSCIFFFLFWLFACFFG</sequence>
<keyword evidence="1" id="KW-0812">Transmembrane</keyword>
<name>A0A2P2PR70_RHIMU</name>
<protein>
    <submittedName>
        <fullName evidence="2">Uncharacterized protein</fullName>
    </submittedName>
</protein>
<reference evidence="2" key="1">
    <citation type="submission" date="2018-02" db="EMBL/GenBank/DDBJ databases">
        <title>Rhizophora mucronata_Transcriptome.</title>
        <authorList>
            <person name="Meera S.P."/>
            <person name="Sreeshan A."/>
            <person name="Augustine A."/>
        </authorList>
    </citation>
    <scope>NUCLEOTIDE SEQUENCE</scope>
    <source>
        <tissue evidence="2">Leaf</tissue>
    </source>
</reference>